<proteinExistence type="predicted"/>
<dbReference type="EMBL" id="JBICBT010001115">
    <property type="protein sequence ID" value="KAL3082246.1"/>
    <property type="molecule type" value="Genomic_DNA"/>
</dbReference>
<evidence type="ECO:0000313" key="2">
    <source>
        <dbReference type="Proteomes" id="UP001620626"/>
    </source>
</evidence>
<dbReference type="Proteomes" id="UP001620626">
    <property type="component" value="Unassembled WGS sequence"/>
</dbReference>
<dbReference type="AlphaFoldDB" id="A0ABD2ISP7"/>
<comment type="caution">
    <text evidence="1">The sequence shown here is derived from an EMBL/GenBank/DDBJ whole genome shotgun (WGS) entry which is preliminary data.</text>
</comment>
<keyword evidence="2" id="KW-1185">Reference proteome</keyword>
<protein>
    <submittedName>
        <fullName evidence="1">Uncharacterized protein</fullName>
    </submittedName>
</protein>
<evidence type="ECO:0000313" key="1">
    <source>
        <dbReference type="EMBL" id="KAL3082246.1"/>
    </source>
</evidence>
<organism evidence="1 2">
    <name type="scientific">Heterodera trifolii</name>
    <dbReference type="NCBI Taxonomy" id="157864"/>
    <lineage>
        <taxon>Eukaryota</taxon>
        <taxon>Metazoa</taxon>
        <taxon>Ecdysozoa</taxon>
        <taxon>Nematoda</taxon>
        <taxon>Chromadorea</taxon>
        <taxon>Rhabditida</taxon>
        <taxon>Tylenchina</taxon>
        <taxon>Tylenchomorpha</taxon>
        <taxon>Tylenchoidea</taxon>
        <taxon>Heteroderidae</taxon>
        <taxon>Heteroderinae</taxon>
        <taxon>Heterodera</taxon>
    </lineage>
</organism>
<sequence>MEIDVPNWKLPFYLFNESIEKLKPEKAIENFRVLHSLTNVTATVYEILKLARTLGDAENNSQLERGFAEQSNINCDYLNQSAAEEAEGQQIFGKIVEFLSDKNANLKNGMKIEFCILAHFVGQLISEMFEQNQIPTEENDDTAAADELPENEKDKWQSEQSVGVTIGRLILARDKFCKTEQYEFEKDIQEDMLNFVKVISIEYDAQKRDDSGGAHHFAQNGKCVVAGHTPAFSGKSPLALLMG</sequence>
<gene>
    <name evidence="1" type="ORF">niasHT_036730</name>
</gene>
<accession>A0ABD2ISP7</accession>
<reference evidence="1 2" key="1">
    <citation type="submission" date="2024-10" db="EMBL/GenBank/DDBJ databases">
        <authorList>
            <person name="Kim D."/>
        </authorList>
    </citation>
    <scope>NUCLEOTIDE SEQUENCE [LARGE SCALE GENOMIC DNA]</scope>
    <source>
        <strain evidence="1">BH-2024</strain>
    </source>
</reference>
<name>A0ABD2ISP7_9BILA</name>